<dbReference type="OrthoDB" id="282859at2"/>
<dbReference type="RefSeq" id="WP_068219663.1">
    <property type="nucleotide sequence ID" value="NZ_LRPC01000012.1"/>
</dbReference>
<gene>
    <name evidence="1" type="ORF">AWW68_08100</name>
</gene>
<dbReference type="Pfam" id="PF20113">
    <property type="entry name" value="DUF6503"/>
    <property type="match status" value="1"/>
</dbReference>
<dbReference type="PROSITE" id="PS51257">
    <property type="entry name" value="PROKAR_LIPOPROTEIN"/>
    <property type="match status" value="1"/>
</dbReference>
<protein>
    <recommendedName>
        <fullName evidence="3">Threonine synthase</fullName>
    </recommendedName>
</protein>
<dbReference type="AlphaFoldDB" id="A0A150XAM6"/>
<evidence type="ECO:0000313" key="2">
    <source>
        <dbReference type="Proteomes" id="UP000075606"/>
    </source>
</evidence>
<keyword evidence="2" id="KW-1185">Reference proteome</keyword>
<evidence type="ECO:0008006" key="3">
    <source>
        <dbReference type="Google" id="ProtNLM"/>
    </source>
</evidence>
<proteinExistence type="predicted"/>
<reference evidence="1 2" key="1">
    <citation type="submission" date="2016-01" db="EMBL/GenBank/DDBJ databases">
        <title>Genome sequencing of Roseivirga spongicola UST030701-084.</title>
        <authorList>
            <person name="Selvaratnam C."/>
            <person name="Thevarajoo S."/>
            <person name="Goh K.M."/>
            <person name="Ee R."/>
            <person name="Chan K.-G."/>
            <person name="Chong C.S."/>
        </authorList>
    </citation>
    <scope>NUCLEOTIDE SEQUENCE [LARGE SCALE GENOMIC DNA]</scope>
    <source>
        <strain evidence="1 2">UST030701-084</strain>
    </source>
</reference>
<evidence type="ECO:0000313" key="1">
    <source>
        <dbReference type="EMBL" id="KYG75787.1"/>
    </source>
</evidence>
<comment type="caution">
    <text evidence="1">The sequence shown here is derived from an EMBL/GenBank/DDBJ whole genome shotgun (WGS) entry which is preliminary data.</text>
</comment>
<dbReference type="STRING" id="333140.AWW68_08100"/>
<dbReference type="InterPro" id="IPR045444">
    <property type="entry name" value="DUF6503"/>
</dbReference>
<dbReference type="Proteomes" id="UP000075606">
    <property type="component" value="Unassembled WGS sequence"/>
</dbReference>
<sequence length="260" mass="29183">MKELIALSLLMFLMACEGKKDNQEVSEVVKPSNTAHHIPEITAVFDAHGGFDTWTSLKSLSYNSGGSKTLVELQNRYTRIESENQTVGFDGEQVWVYPASENADRQRMRYNLMFYFYAFPFVVGDPGVNYEVMEPMELAGKTYNAVKVSYNNGVGDSPNDSYIICSDPDTNKMHWLLYTATFGGGAKDRYSLIKYEGWQNFEGVMLPTSLQWYSYADGEVGEPRGNATTFENIQVSKEYPAMSNFQMPEGASVANMPEGN</sequence>
<dbReference type="EMBL" id="LRPC01000012">
    <property type="protein sequence ID" value="KYG75787.1"/>
    <property type="molecule type" value="Genomic_DNA"/>
</dbReference>
<name>A0A150XAM6_9BACT</name>
<accession>A0A150XAM6</accession>
<organism evidence="1 2">
    <name type="scientific">Roseivirga spongicola</name>
    <dbReference type="NCBI Taxonomy" id="333140"/>
    <lineage>
        <taxon>Bacteria</taxon>
        <taxon>Pseudomonadati</taxon>
        <taxon>Bacteroidota</taxon>
        <taxon>Cytophagia</taxon>
        <taxon>Cytophagales</taxon>
        <taxon>Roseivirgaceae</taxon>
        <taxon>Roseivirga</taxon>
    </lineage>
</organism>